<dbReference type="KEGG" id="scs:Sta7437_0496"/>
<dbReference type="Gene3D" id="3.20.20.370">
    <property type="entry name" value="Glycoside hydrolase/deacetylase"/>
    <property type="match status" value="1"/>
</dbReference>
<dbReference type="STRING" id="111780.Sta7437_0496"/>
<dbReference type="HOGENOM" id="CLU_021264_0_3_3"/>
<gene>
    <name evidence="2" type="ordered locus">Sta7437_0496</name>
</gene>
<dbReference type="InterPro" id="IPR050248">
    <property type="entry name" value="Polysacc_deacetylase_ArnD"/>
</dbReference>
<evidence type="ECO:0000313" key="2">
    <source>
        <dbReference type="EMBL" id="AFZ34103.1"/>
    </source>
</evidence>
<dbReference type="GO" id="GO:0016810">
    <property type="term" value="F:hydrolase activity, acting on carbon-nitrogen (but not peptide) bonds"/>
    <property type="evidence" value="ECO:0007669"/>
    <property type="project" value="InterPro"/>
</dbReference>
<dbReference type="InterPro" id="IPR011330">
    <property type="entry name" value="Glyco_hydro/deAcase_b/a-brl"/>
</dbReference>
<evidence type="ECO:0000313" key="3">
    <source>
        <dbReference type="Proteomes" id="UP000010473"/>
    </source>
</evidence>
<reference evidence="3" key="1">
    <citation type="journal article" date="2013" name="Proc. Natl. Acad. Sci. U.S.A.">
        <title>Improving the coverage of the cyanobacterial phylum using diversity-driven genome sequencing.</title>
        <authorList>
            <person name="Shih P.M."/>
            <person name="Wu D."/>
            <person name="Latifi A."/>
            <person name="Axen S.D."/>
            <person name="Fewer D.P."/>
            <person name="Talla E."/>
            <person name="Calteau A."/>
            <person name="Cai F."/>
            <person name="Tandeau de Marsac N."/>
            <person name="Rippka R."/>
            <person name="Herdman M."/>
            <person name="Sivonen K."/>
            <person name="Coursin T."/>
            <person name="Laurent T."/>
            <person name="Goodwin L."/>
            <person name="Nolan M."/>
            <person name="Davenport K.W."/>
            <person name="Han C.S."/>
            <person name="Rubin E.M."/>
            <person name="Eisen J.A."/>
            <person name="Woyke T."/>
            <person name="Gugger M."/>
            <person name="Kerfeld C.A."/>
        </authorList>
    </citation>
    <scope>NUCLEOTIDE SEQUENCE [LARGE SCALE GENOMIC DNA]</scope>
    <source>
        <strain evidence="3">ATCC 29371 / PCC 7437</strain>
    </source>
</reference>
<dbReference type="InterPro" id="IPR002509">
    <property type="entry name" value="NODB_dom"/>
</dbReference>
<dbReference type="RefSeq" id="WP_015191776.1">
    <property type="nucleotide sequence ID" value="NC_019748.1"/>
</dbReference>
<dbReference type="Pfam" id="PF01522">
    <property type="entry name" value="Polysacc_deac_1"/>
    <property type="match status" value="1"/>
</dbReference>
<accession>K9XNK9</accession>
<name>K9XNK9_STAC7</name>
<evidence type="ECO:0000259" key="1">
    <source>
        <dbReference type="PROSITE" id="PS51677"/>
    </source>
</evidence>
<dbReference type="PANTHER" id="PTHR10587">
    <property type="entry name" value="GLYCOSYL TRANSFERASE-RELATED"/>
    <property type="match status" value="1"/>
</dbReference>
<keyword evidence="3" id="KW-1185">Reference proteome</keyword>
<dbReference type="Proteomes" id="UP000010473">
    <property type="component" value="Chromosome"/>
</dbReference>
<dbReference type="eggNOG" id="COG0726">
    <property type="taxonomic scope" value="Bacteria"/>
</dbReference>
<dbReference type="SUPFAM" id="SSF88713">
    <property type="entry name" value="Glycoside hydrolase/deacetylase"/>
    <property type="match status" value="1"/>
</dbReference>
<dbReference type="PANTHER" id="PTHR10587:SF137">
    <property type="entry name" value="4-DEOXY-4-FORMAMIDO-L-ARABINOSE-PHOSPHOUNDECAPRENOL DEFORMYLASE ARND-RELATED"/>
    <property type="match status" value="1"/>
</dbReference>
<dbReference type="GO" id="GO:0005975">
    <property type="term" value="P:carbohydrate metabolic process"/>
    <property type="evidence" value="ECO:0007669"/>
    <property type="project" value="InterPro"/>
</dbReference>
<dbReference type="EMBL" id="CP003653">
    <property type="protein sequence ID" value="AFZ34103.1"/>
    <property type="molecule type" value="Genomic_DNA"/>
</dbReference>
<dbReference type="AlphaFoldDB" id="K9XNK9"/>
<proteinExistence type="predicted"/>
<feature type="domain" description="NodB homology" evidence="1">
    <location>
        <begin position="29"/>
        <end position="234"/>
    </location>
</feature>
<dbReference type="PROSITE" id="PS51677">
    <property type="entry name" value="NODB"/>
    <property type="match status" value="1"/>
</dbReference>
<sequence length="243" mass="27704">MIELLLKELAFGVSKLFPDALFYKPTQERIVALTIDDAPTPEDPDDYSTQLILDAIACDNQGITNPEERSRATFFIIGGHLSEHSTILKRILQDGHEIGNHGMIDDTHAWLHPQEFERQLKEAHDRLLFLTGLEQIRWYRPGRGLYNQEMLKAIKRLGDSTDYNLKLALASMVPIDTYEILHGNPQFIAWYINQFVFPGAILVLHGGSIARAKHTAAALSIILQELRRKNYRVVTLSELWDSD</sequence>
<organism evidence="2 3">
    <name type="scientific">Stanieria cyanosphaera (strain ATCC 29371 / PCC 7437)</name>
    <dbReference type="NCBI Taxonomy" id="111780"/>
    <lineage>
        <taxon>Bacteria</taxon>
        <taxon>Bacillati</taxon>
        <taxon>Cyanobacteriota</taxon>
        <taxon>Cyanophyceae</taxon>
        <taxon>Pleurocapsales</taxon>
        <taxon>Dermocarpellaceae</taxon>
        <taxon>Stanieria</taxon>
    </lineage>
</organism>
<protein>
    <submittedName>
        <fullName evidence="2">Polysaccharide deacetylase</fullName>
    </submittedName>
</protein>